<dbReference type="Proteomes" id="UP001164539">
    <property type="component" value="Chromosome 12"/>
</dbReference>
<name>A0ACC1X3H5_MELAZ</name>
<dbReference type="EMBL" id="CM051405">
    <property type="protein sequence ID" value="KAJ4705704.1"/>
    <property type="molecule type" value="Genomic_DNA"/>
</dbReference>
<protein>
    <submittedName>
        <fullName evidence="1">Uncharacterized protein</fullName>
    </submittedName>
</protein>
<organism evidence="1 2">
    <name type="scientific">Melia azedarach</name>
    <name type="common">Chinaberry tree</name>
    <dbReference type="NCBI Taxonomy" id="155640"/>
    <lineage>
        <taxon>Eukaryota</taxon>
        <taxon>Viridiplantae</taxon>
        <taxon>Streptophyta</taxon>
        <taxon>Embryophyta</taxon>
        <taxon>Tracheophyta</taxon>
        <taxon>Spermatophyta</taxon>
        <taxon>Magnoliopsida</taxon>
        <taxon>eudicotyledons</taxon>
        <taxon>Gunneridae</taxon>
        <taxon>Pentapetalae</taxon>
        <taxon>rosids</taxon>
        <taxon>malvids</taxon>
        <taxon>Sapindales</taxon>
        <taxon>Meliaceae</taxon>
        <taxon>Melia</taxon>
    </lineage>
</organism>
<keyword evidence="2" id="KW-1185">Reference proteome</keyword>
<proteinExistence type="predicted"/>
<accession>A0ACC1X3H5</accession>
<gene>
    <name evidence="1" type="ORF">OWV82_022447</name>
</gene>
<comment type="caution">
    <text evidence="1">The sequence shown here is derived from an EMBL/GenBank/DDBJ whole genome shotgun (WGS) entry which is preliminary data.</text>
</comment>
<sequence>MAVALRLCNFTSLIPTPSTTSSPTLLSFSKLINNNKKAYSSITTKNFQSFRVLYRYSAIEKDDEDEDEICSFNEAVALFNERAYYKCHDCLESLWYTAEEPTRTLLHGILQCAVGFYHLFNRNHKGAMMELGEGLCKLRKMNFRSGPFHQFEEEISATLNFIYQTQIELAACTDDMCLAMDQSERSYQLLGDYAAGQHLYHLQSDHNQIMYIVFDPRRSYATDNSIKVKLPILNATEHHLICL</sequence>
<evidence type="ECO:0000313" key="1">
    <source>
        <dbReference type="EMBL" id="KAJ4705704.1"/>
    </source>
</evidence>
<evidence type="ECO:0000313" key="2">
    <source>
        <dbReference type="Proteomes" id="UP001164539"/>
    </source>
</evidence>
<reference evidence="1 2" key="1">
    <citation type="journal article" date="2023" name="Science">
        <title>Complex scaffold remodeling in plant triterpene biosynthesis.</title>
        <authorList>
            <person name="De La Pena R."/>
            <person name="Hodgson H."/>
            <person name="Liu J.C."/>
            <person name="Stephenson M.J."/>
            <person name="Martin A.C."/>
            <person name="Owen C."/>
            <person name="Harkess A."/>
            <person name="Leebens-Mack J."/>
            <person name="Jimenez L.E."/>
            <person name="Osbourn A."/>
            <person name="Sattely E.S."/>
        </authorList>
    </citation>
    <scope>NUCLEOTIDE SEQUENCE [LARGE SCALE GENOMIC DNA]</scope>
    <source>
        <strain evidence="2">cv. JPN11</strain>
        <tissue evidence="1">Leaf</tissue>
    </source>
</reference>